<comment type="caution">
    <text evidence="1">The sequence shown here is derived from an EMBL/GenBank/DDBJ whole genome shotgun (WGS) entry which is preliminary data.</text>
</comment>
<evidence type="ECO:0000313" key="1">
    <source>
        <dbReference type="EMBL" id="TQQ84348.1"/>
    </source>
</evidence>
<gene>
    <name evidence="1" type="ORF">EXD82_06805</name>
</gene>
<dbReference type="EMBL" id="SGJB01000011">
    <property type="protein sequence ID" value="TQQ84348.1"/>
    <property type="molecule type" value="Genomic_DNA"/>
</dbReference>
<keyword evidence="2" id="KW-1185">Reference proteome</keyword>
<sequence length="69" mass="8167">MERFDSVSLDSLSVQDLLVIIKALEYTHEHTQLDVFKNLRNNIVNELCFLAEVSEEEFIEYIESYIEKL</sequence>
<dbReference type="AlphaFoldDB" id="A0A544QUG6"/>
<proteinExistence type="predicted"/>
<evidence type="ECO:0000313" key="2">
    <source>
        <dbReference type="Proteomes" id="UP000317863"/>
    </source>
</evidence>
<dbReference type="RefSeq" id="WP_142536167.1">
    <property type="nucleotide sequence ID" value="NZ_SGJB01000011.1"/>
</dbReference>
<organism evidence="1 2">
    <name type="scientific">Peptacetobacter hominis</name>
    <dbReference type="NCBI Taxonomy" id="2743610"/>
    <lineage>
        <taxon>Bacteria</taxon>
        <taxon>Bacillati</taxon>
        <taxon>Bacillota</taxon>
        <taxon>Clostridia</taxon>
        <taxon>Peptostreptococcales</taxon>
        <taxon>Peptostreptococcaceae</taxon>
        <taxon>Peptacetobacter</taxon>
    </lineage>
</organism>
<dbReference type="Proteomes" id="UP000317863">
    <property type="component" value="Unassembled WGS sequence"/>
</dbReference>
<accession>A0A544QUG6</accession>
<dbReference type="OrthoDB" id="1753235at2"/>
<name>A0A544QUG6_9FIRM</name>
<reference evidence="1 2" key="1">
    <citation type="submission" date="2019-02" db="EMBL/GenBank/DDBJ databases">
        <title>Peptostreptococcaceae bacterium ZHW00191 nov., a new bacterium isolated from the human gut.</title>
        <authorList>
            <person name="Zhou H.-W."/>
            <person name="Chen X.-J."/>
        </authorList>
    </citation>
    <scope>NUCLEOTIDE SEQUENCE [LARGE SCALE GENOMIC DNA]</scope>
    <source>
        <strain evidence="1 2">ZHW00191</strain>
    </source>
</reference>
<protein>
    <submittedName>
        <fullName evidence="1">Uncharacterized protein</fullName>
    </submittedName>
</protein>